<sequence>MASVSKVFDTEELKVMIFEYFPMSSLLLNQRVCKGWQHTISSTITLQRKLYFEPMQGDPLALFHWGMVSQTHEITPNVYHKIDYSYKRDEYHLPASEQEAEHFDFMWAPETGPRVPVEVVENPILYDFEAMLDDSIKQSDKNKPSLPEAFARPEASWRRMLVCQPSIKTSMRVRIYDRGGSGFDVYCGKHAHSKDYRLGDISDRLSRRKYLKRLRFIARGLMGARQYQALSVEFVGSELWEENQAWTWPEVTEAGGADVDESEDDNEGDIDTLDQDEDDECGEGFEDNANDGNDGNEGEEEDNDQDGMTNDNNPSEEDDDEDDEIEDED</sequence>
<gene>
    <name evidence="2" type="ORF">CLAFUR5_09059</name>
</gene>
<dbReference type="GeneID" id="71988937"/>
<dbReference type="OrthoDB" id="3635859at2759"/>
<reference evidence="2" key="2">
    <citation type="journal article" date="2022" name="Microb. Genom.">
        <title>A chromosome-scale genome assembly of the tomato pathogen Cladosporium fulvum reveals a compartmentalized genome architecture and the presence of a dispensable chromosome.</title>
        <authorList>
            <person name="Zaccaron A.Z."/>
            <person name="Chen L.H."/>
            <person name="Samaras A."/>
            <person name="Stergiopoulos I."/>
        </authorList>
    </citation>
    <scope>NUCLEOTIDE SEQUENCE</scope>
    <source>
        <strain evidence="2">Race5_Kim</strain>
    </source>
</reference>
<dbReference type="Proteomes" id="UP000756132">
    <property type="component" value="Chromosome 9"/>
</dbReference>
<feature type="compositionally biased region" description="Acidic residues" evidence="1">
    <location>
        <begin position="314"/>
        <end position="329"/>
    </location>
</feature>
<keyword evidence="3" id="KW-1185">Reference proteome</keyword>
<accession>A0A9Q8UTV2</accession>
<dbReference type="InterPro" id="IPR036047">
    <property type="entry name" value="F-box-like_dom_sf"/>
</dbReference>
<organism evidence="2 3">
    <name type="scientific">Passalora fulva</name>
    <name type="common">Tomato leaf mold</name>
    <name type="synonym">Cladosporium fulvum</name>
    <dbReference type="NCBI Taxonomy" id="5499"/>
    <lineage>
        <taxon>Eukaryota</taxon>
        <taxon>Fungi</taxon>
        <taxon>Dikarya</taxon>
        <taxon>Ascomycota</taxon>
        <taxon>Pezizomycotina</taxon>
        <taxon>Dothideomycetes</taxon>
        <taxon>Dothideomycetidae</taxon>
        <taxon>Mycosphaerellales</taxon>
        <taxon>Mycosphaerellaceae</taxon>
        <taxon>Fulvia</taxon>
    </lineage>
</organism>
<feature type="region of interest" description="Disordered" evidence="1">
    <location>
        <begin position="254"/>
        <end position="329"/>
    </location>
</feature>
<dbReference type="RefSeq" id="XP_047766533.1">
    <property type="nucleotide sequence ID" value="XM_047908207.1"/>
</dbReference>
<proteinExistence type="predicted"/>
<name>A0A9Q8UTV2_PASFU</name>
<feature type="compositionally biased region" description="Acidic residues" evidence="1">
    <location>
        <begin position="258"/>
        <end position="305"/>
    </location>
</feature>
<dbReference type="SUPFAM" id="SSF81383">
    <property type="entry name" value="F-box domain"/>
    <property type="match status" value="1"/>
</dbReference>
<reference evidence="2" key="1">
    <citation type="submission" date="2021-12" db="EMBL/GenBank/DDBJ databases">
        <authorList>
            <person name="Zaccaron A."/>
            <person name="Stergiopoulos I."/>
        </authorList>
    </citation>
    <scope>NUCLEOTIDE SEQUENCE</scope>
    <source>
        <strain evidence="2">Race5_Kim</strain>
    </source>
</reference>
<evidence type="ECO:0008006" key="4">
    <source>
        <dbReference type="Google" id="ProtNLM"/>
    </source>
</evidence>
<evidence type="ECO:0000256" key="1">
    <source>
        <dbReference type="SAM" id="MobiDB-lite"/>
    </source>
</evidence>
<dbReference type="AlphaFoldDB" id="A0A9Q8UTV2"/>
<dbReference type="EMBL" id="CP090171">
    <property type="protein sequence ID" value="UJO22167.1"/>
    <property type="molecule type" value="Genomic_DNA"/>
</dbReference>
<evidence type="ECO:0000313" key="2">
    <source>
        <dbReference type="EMBL" id="UJO22167.1"/>
    </source>
</evidence>
<evidence type="ECO:0000313" key="3">
    <source>
        <dbReference type="Proteomes" id="UP000756132"/>
    </source>
</evidence>
<protein>
    <recommendedName>
        <fullName evidence="4">F-box domain-containing protein</fullName>
    </recommendedName>
</protein>
<dbReference type="KEGG" id="ffu:CLAFUR5_09059"/>